<dbReference type="EnsemblBacteria" id="AAM01693">
    <property type="protein sequence ID" value="AAM01693"/>
    <property type="gene ID" value="MK0478"/>
</dbReference>
<protein>
    <submittedName>
        <fullName evidence="2">Predicted ATPase, MoxR-like family of the AAA+ class</fullName>
    </submittedName>
</protein>
<proteinExistence type="predicted"/>
<dbReference type="InterPro" id="IPR027417">
    <property type="entry name" value="P-loop_NTPase"/>
</dbReference>
<feature type="domain" description="AAA+ ATPase" evidence="1">
    <location>
        <begin position="74"/>
        <end position="231"/>
    </location>
</feature>
<dbReference type="InParanoid" id="Q8TY28"/>
<dbReference type="InterPro" id="IPR011704">
    <property type="entry name" value="ATPase_dyneun-rel_AAA"/>
</dbReference>
<dbReference type="Gene3D" id="3.40.50.300">
    <property type="entry name" value="P-loop containing nucleotide triphosphate hydrolases"/>
    <property type="match status" value="1"/>
</dbReference>
<dbReference type="InterPro" id="IPR003593">
    <property type="entry name" value="AAA+_ATPase"/>
</dbReference>
<evidence type="ECO:0000313" key="3">
    <source>
        <dbReference type="Proteomes" id="UP000001826"/>
    </source>
</evidence>
<dbReference type="AlphaFoldDB" id="Q8TY28"/>
<gene>
    <name evidence="2" type="ordered locus">MK0478</name>
</gene>
<organism evidence="2 3">
    <name type="scientific">Methanopyrus kandleri (strain AV19 / DSM 6324 / JCM 9639 / NBRC 100938)</name>
    <dbReference type="NCBI Taxonomy" id="190192"/>
    <lineage>
        <taxon>Archaea</taxon>
        <taxon>Methanobacteriati</taxon>
        <taxon>Methanobacteriota</taxon>
        <taxon>Methanomada group</taxon>
        <taxon>Methanopyri</taxon>
        <taxon>Methanopyrales</taxon>
        <taxon>Methanopyraceae</taxon>
        <taxon>Methanopyrus</taxon>
    </lineage>
</organism>
<dbReference type="GO" id="GO:0016887">
    <property type="term" value="F:ATP hydrolysis activity"/>
    <property type="evidence" value="ECO:0007669"/>
    <property type="project" value="InterPro"/>
</dbReference>
<evidence type="ECO:0000313" key="2">
    <source>
        <dbReference type="EMBL" id="AAM01693.1"/>
    </source>
</evidence>
<dbReference type="PATRIC" id="fig|190192.8.peg.508"/>
<dbReference type="Pfam" id="PF07728">
    <property type="entry name" value="AAA_5"/>
    <property type="match status" value="1"/>
</dbReference>
<evidence type="ECO:0000259" key="1">
    <source>
        <dbReference type="SMART" id="SM00382"/>
    </source>
</evidence>
<sequence length="357" mass="40361">MGGSRSGGFILSKIIMRPQVTIEDDWIIFEGEEGFVRLPKDPYKVIEDFEEYGYFFDEEHRRDFAAMYMTLIVEQTPVLLVGPPGTGKTKLVRLIGELYDVPVVVMRGHQEAREQEFIGGVDVAALPVADKIAEEYTEVGNMEYEEAIEALKEFIYVGGYLKDVVNDARRRGACLFFIDEVNRFPGYMIPTLIHIFEKDTEVIYIPHSPIDFGETGAIMRIGALNPEGKGTTNFDEALLRRVELVPWGEYDVEIYKRIAIESARQIIELTKMAEEVLEDLASLIKDMGKGVDVAKDVAQTVAIGIKMGYDVDTVARNVANKILGDMLLDSEKAEEFEARRNALERKIKEKLKPVFKS</sequence>
<dbReference type="PaxDb" id="190192-MK0478"/>
<keyword evidence="3" id="KW-1185">Reference proteome</keyword>
<dbReference type="HOGENOM" id="CLU_775256_0_0_2"/>
<dbReference type="SUPFAM" id="SSF52540">
    <property type="entry name" value="P-loop containing nucleoside triphosphate hydrolases"/>
    <property type="match status" value="1"/>
</dbReference>
<dbReference type="Proteomes" id="UP000001826">
    <property type="component" value="Chromosome"/>
</dbReference>
<name>Q8TY28_METKA</name>
<dbReference type="KEGG" id="mka:MK0478"/>
<reference evidence="2 3" key="1">
    <citation type="journal article" date="2002" name="Proc. Natl. Acad. Sci. U.S.A.">
        <title>The complete genome of hyperthermophile Methanopyrus kandleri AV19 and monophyly of archaeal methanogens.</title>
        <authorList>
            <person name="Slesarev A.I."/>
            <person name="Mezhevaya K.V."/>
            <person name="Makarova K.S."/>
            <person name="Polushin N.N."/>
            <person name="Shcherbinina O.V."/>
            <person name="Shakhova V.V."/>
            <person name="Belova G.I."/>
            <person name="Aravind L."/>
            <person name="Natale D.A."/>
            <person name="Rogozin I.B."/>
            <person name="Tatusov R.L."/>
            <person name="Wolf Y.I."/>
            <person name="Stetter K.O."/>
            <person name="Malykh A.G."/>
            <person name="Koonin E.V."/>
            <person name="Kozyavkin S.A."/>
        </authorList>
    </citation>
    <scope>NUCLEOTIDE SEQUENCE [LARGE SCALE GENOMIC DNA]</scope>
    <source>
        <strain evidence="3">AV19 / DSM 6324 / JCM 9639 / NBRC 100938</strain>
    </source>
</reference>
<dbReference type="GO" id="GO:0005524">
    <property type="term" value="F:ATP binding"/>
    <property type="evidence" value="ECO:0007669"/>
    <property type="project" value="InterPro"/>
</dbReference>
<accession>Q8TY28</accession>
<dbReference type="EMBL" id="AE009439">
    <property type="protein sequence ID" value="AAM01693.1"/>
    <property type="molecule type" value="Genomic_DNA"/>
</dbReference>
<dbReference type="STRING" id="190192.MK0478"/>
<dbReference type="SMART" id="SM00382">
    <property type="entry name" value="AAA"/>
    <property type="match status" value="1"/>
</dbReference>